<dbReference type="Pfam" id="PF01408">
    <property type="entry name" value="GFO_IDH_MocA"/>
    <property type="match status" value="1"/>
</dbReference>
<name>A0A1H6RAW2_9BACT</name>
<proteinExistence type="predicted"/>
<dbReference type="GO" id="GO:0000166">
    <property type="term" value="F:nucleotide binding"/>
    <property type="evidence" value="ECO:0007669"/>
    <property type="project" value="InterPro"/>
</dbReference>
<dbReference type="Gene3D" id="3.40.50.720">
    <property type="entry name" value="NAD(P)-binding Rossmann-like Domain"/>
    <property type="match status" value="1"/>
</dbReference>
<dbReference type="InterPro" id="IPR055170">
    <property type="entry name" value="GFO_IDH_MocA-like_dom"/>
</dbReference>
<feature type="domain" description="Gfo/Idh/MocA-like oxidoreductase N-terminal" evidence="1">
    <location>
        <begin position="42"/>
        <end position="167"/>
    </location>
</feature>
<dbReference type="InterPro" id="IPR036291">
    <property type="entry name" value="NAD(P)-bd_dom_sf"/>
</dbReference>
<dbReference type="InterPro" id="IPR006311">
    <property type="entry name" value="TAT_signal"/>
</dbReference>
<gene>
    <name evidence="3" type="ORF">SAMN04487995_1169</name>
</gene>
<feature type="domain" description="GFO/IDH/MocA-like oxidoreductase" evidence="2">
    <location>
        <begin position="195"/>
        <end position="323"/>
    </location>
</feature>
<dbReference type="PROSITE" id="PS51318">
    <property type="entry name" value="TAT"/>
    <property type="match status" value="1"/>
</dbReference>
<dbReference type="PANTHER" id="PTHR43818:SF5">
    <property type="entry name" value="OXIDOREDUCTASE FAMILY PROTEIN"/>
    <property type="match status" value="1"/>
</dbReference>
<organism evidence="3 4">
    <name type="scientific">Dyadobacter koreensis</name>
    <dbReference type="NCBI Taxonomy" id="408657"/>
    <lineage>
        <taxon>Bacteria</taxon>
        <taxon>Pseudomonadati</taxon>
        <taxon>Bacteroidota</taxon>
        <taxon>Cytophagia</taxon>
        <taxon>Cytophagales</taxon>
        <taxon>Spirosomataceae</taxon>
        <taxon>Dyadobacter</taxon>
    </lineage>
</organism>
<dbReference type="STRING" id="408657.SAMN04487995_1169"/>
<dbReference type="InterPro" id="IPR050463">
    <property type="entry name" value="Gfo/Idh/MocA_oxidrdct_glycsds"/>
</dbReference>
<dbReference type="SUPFAM" id="SSF55347">
    <property type="entry name" value="Glyceraldehyde-3-phosphate dehydrogenase-like, C-terminal domain"/>
    <property type="match status" value="1"/>
</dbReference>
<dbReference type="InterPro" id="IPR000683">
    <property type="entry name" value="Gfo/Idh/MocA-like_OxRdtase_N"/>
</dbReference>
<dbReference type="AlphaFoldDB" id="A0A1H6RAW2"/>
<evidence type="ECO:0000313" key="4">
    <source>
        <dbReference type="Proteomes" id="UP000199532"/>
    </source>
</evidence>
<dbReference type="EMBL" id="FNXY01000002">
    <property type="protein sequence ID" value="SEI52988.1"/>
    <property type="molecule type" value="Genomic_DNA"/>
</dbReference>
<keyword evidence="4" id="KW-1185">Reference proteome</keyword>
<evidence type="ECO:0000259" key="2">
    <source>
        <dbReference type="Pfam" id="PF22725"/>
    </source>
</evidence>
<reference evidence="3 4" key="1">
    <citation type="submission" date="2016-10" db="EMBL/GenBank/DDBJ databases">
        <authorList>
            <person name="de Groot N.N."/>
        </authorList>
    </citation>
    <scope>NUCLEOTIDE SEQUENCE [LARGE SCALE GENOMIC DNA]</scope>
    <source>
        <strain evidence="3 4">DSM 19938</strain>
    </source>
</reference>
<dbReference type="Gene3D" id="3.30.360.10">
    <property type="entry name" value="Dihydrodipicolinate Reductase, domain 2"/>
    <property type="match status" value="1"/>
</dbReference>
<protein>
    <submittedName>
        <fullName evidence="3">Predicted dehydrogenase</fullName>
    </submittedName>
</protein>
<dbReference type="SUPFAM" id="SSF51735">
    <property type="entry name" value="NAD(P)-binding Rossmann-fold domains"/>
    <property type="match status" value="1"/>
</dbReference>
<evidence type="ECO:0000313" key="3">
    <source>
        <dbReference type="EMBL" id="SEI52988.1"/>
    </source>
</evidence>
<dbReference type="PANTHER" id="PTHR43818">
    <property type="entry name" value="BCDNA.GH03377"/>
    <property type="match status" value="1"/>
</dbReference>
<dbReference type="Pfam" id="PF22725">
    <property type="entry name" value="GFO_IDH_MocA_C3"/>
    <property type="match status" value="1"/>
</dbReference>
<dbReference type="Proteomes" id="UP000199532">
    <property type="component" value="Unassembled WGS sequence"/>
</dbReference>
<accession>A0A1H6RAW2</accession>
<evidence type="ECO:0000259" key="1">
    <source>
        <dbReference type="Pfam" id="PF01408"/>
    </source>
</evidence>
<sequence>MNASRRDVLKMAGVALAGSALPTITILNPNKAFAGGINADTLKVGLIGCGGRGSGAANQALKADSNVVLHAMGDIFPDKLQSSLENLTKVHGSKVKVDDGHKFVGFDAYKKVLESGVDVVILATPPHFRPEHLTAAVNAGKHVFCEKPVAVDAPGVRKVLDAAKLAKQKNLSLMSGFCWRYHEPKRASFGKILDGAVGDISAIYNTYDTGTLWSFPRVQGWTDAQYVLRNWTYYTWLAGDHIVEQAVHSIDMMSWAMGGKLPISATGTGGRQVRTEELFGNIFDHFAVTYEYENGVKGFHHSRQQANCENSYLVETIGTKGRAMVNCARNVHEIYGQNPWKYEGKQNDMYQTEHDELFASIRKGTPLNDGEFMAQSTLLAIMGRMAAYTGKRVTWEEAMNSTEKLGPQSSADFSFDMKPPVVEVARPGITSFS</sequence>